<dbReference type="Pfam" id="PF13505">
    <property type="entry name" value="OMP_b-brl"/>
    <property type="match status" value="1"/>
</dbReference>
<feature type="signal peptide" evidence="2">
    <location>
        <begin position="1"/>
        <end position="31"/>
    </location>
</feature>
<dbReference type="InterPro" id="IPR011250">
    <property type="entry name" value="OMP/PagP_B-barrel"/>
</dbReference>
<dbReference type="NCBIfam" id="TIGR04565">
    <property type="entry name" value="OMP_myx_plus"/>
    <property type="match status" value="1"/>
</dbReference>
<evidence type="ECO:0000259" key="3">
    <source>
        <dbReference type="Pfam" id="PF13505"/>
    </source>
</evidence>
<evidence type="ECO:0000313" key="5">
    <source>
        <dbReference type="Proteomes" id="UP000601597"/>
    </source>
</evidence>
<evidence type="ECO:0000313" key="4">
    <source>
        <dbReference type="EMBL" id="GGY85862.1"/>
    </source>
</evidence>
<dbReference type="RefSeq" id="WP_189578461.1">
    <property type="nucleotide sequence ID" value="NZ_BMXV01000011.1"/>
</dbReference>
<sequence>METRTRYFLLKVIIASAFALAIVATPEDALAQSEREPPLIEPDVEPQPVEQALVDSENFEVAAVAGWLNIEDFGSSFMYGGRLTYNISESFFVEAGLGFAEAEDTSFERLAGDVQLLPDDDRDYRWYNLNLGYRLLPGEAFFPGGYVFNTNFYLTAGAGATDFAGDNRFTINYGAGYQMLFTDSLSAHINVRQHLFDSDILGEDKTFVNTEVSAAISVFF</sequence>
<dbReference type="SUPFAM" id="SSF56925">
    <property type="entry name" value="OMPA-like"/>
    <property type="match status" value="1"/>
</dbReference>
<evidence type="ECO:0000256" key="2">
    <source>
        <dbReference type="SAM" id="SignalP"/>
    </source>
</evidence>
<dbReference type="Gene3D" id="2.40.160.20">
    <property type="match status" value="1"/>
</dbReference>
<gene>
    <name evidence="4" type="ORF">GCM10007071_36590</name>
</gene>
<proteinExistence type="predicted"/>
<evidence type="ECO:0000256" key="1">
    <source>
        <dbReference type="ARBA" id="ARBA00022729"/>
    </source>
</evidence>
<dbReference type="EMBL" id="BMXV01000011">
    <property type="protein sequence ID" value="GGY85862.1"/>
    <property type="molecule type" value="Genomic_DNA"/>
</dbReference>
<organism evidence="4 5">
    <name type="scientific">Marinobacter zhanjiangensis</name>
    <dbReference type="NCBI Taxonomy" id="578215"/>
    <lineage>
        <taxon>Bacteria</taxon>
        <taxon>Pseudomonadati</taxon>
        <taxon>Pseudomonadota</taxon>
        <taxon>Gammaproteobacteria</taxon>
        <taxon>Pseudomonadales</taxon>
        <taxon>Marinobacteraceae</taxon>
        <taxon>Marinobacter</taxon>
    </lineage>
</organism>
<keyword evidence="1 2" id="KW-0732">Signal</keyword>
<keyword evidence="5" id="KW-1185">Reference proteome</keyword>
<dbReference type="Proteomes" id="UP000601597">
    <property type="component" value="Unassembled WGS sequence"/>
</dbReference>
<reference evidence="5" key="1">
    <citation type="journal article" date="2019" name="Int. J. Syst. Evol. Microbiol.">
        <title>The Global Catalogue of Microorganisms (GCM) 10K type strain sequencing project: providing services to taxonomists for standard genome sequencing and annotation.</title>
        <authorList>
            <consortium name="The Broad Institute Genomics Platform"/>
            <consortium name="The Broad Institute Genome Sequencing Center for Infectious Disease"/>
            <person name="Wu L."/>
            <person name="Ma J."/>
        </authorList>
    </citation>
    <scope>NUCLEOTIDE SEQUENCE [LARGE SCALE GENOMIC DNA]</scope>
    <source>
        <strain evidence="5">KCTC 22280</strain>
    </source>
</reference>
<comment type="caution">
    <text evidence="4">The sequence shown here is derived from an EMBL/GenBank/DDBJ whole genome shotgun (WGS) entry which is preliminary data.</text>
</comment>
<name>A0ABQ3BDP5_9GAMM</name>
<dbReference type="InterPro" id="IPR030820">
    <property type="entry name" value="OMP_myx_plus_Proteobacteria"/>
</dbReference>
<feature type="chain" id="PRO_5046379819" description="Outer membrane protein beta-barrel domain-containing protein" evidence="2">
    <location>
        <begin position="32"/>
        <end position="220"/>
    </location>
</feature>
<dbReference type="InterPro" id="IPR027385">
    <property type="entry name" value="Beta-barrel_OMP"/>
</dbReference>
<protein>
    <recommendedName>
        <fullName evidence="3">Outer membrane protein beta-barrel domain-containing protein</fullName>
    </recommendedName>
</protein>
<accession>A0ABQ3BDP5</accession>
<feature type="domain" description="Outer membrane protein beta-barrel" evidence="3">
    <location>
        <begin position="58"/>
        <end position="212"/>
    </location>
</feature>